<organism evidence="1 2">
    <name type="scientific">Flavisolibacter ginsenosidimutans</name>
    <dbReference type="NCBI Taxonomy" id="661481"/>
    <lineage>
        <taxon>Bacteria</taxon>
        <taxon>Pseudomonadati</taxon>
        <taxon>Bacteroidota</taxon>
        <taxon>Chitinophagia</taxon>
        <taxon>Chitinophagales</taxon>
        <taxon>Chitinophagaceae</taxon>
        <taxon>Flavisolibacter</taxon>
    </lineage>
</organism>
<protein>
    <submittedName>
        <fullName evidence="1">DUF4625 domain-containing protein</fullName>
    </submittedName>
</protein>
<proteinExistence type="predicted"/>
<dbReference type="InterPro" id="IPR027829">
    <property type="entry name" value="DUF4625"/>
</dbReference>
<dbReference type="EMBL" id="CP042433">
    <property type="protein sequence ID" value="QEC55392.1"/>
    <property type="molecule type" value="Genomic_DNA"/>
</dbReference>
<dbReference type="RefSeq" id="WP_146783993.1">
    <property type="nucleotide sequence ID" value="NZ_BAABIO010000002.1"/>
</dbReference>
<dbReference type="AlphaFoldDB" id="A0A5B8UG53"/>
<dbReference type="OrthoDB" id="1037816at2"/>
<accession>A0A5B8UG53</accession>
<evidence type="ECO:0000313" key="2">
    <source>
        <dbReference type="Proteomes" id="UP000321204"/>
    </source>
</evidence>
<dbReference type="PROSITE" id="PS51257">
    <property type="entry name" value="PROKAR_LIPOPROTEIN"/>
    <property type="match status" value="1"/>
</dbReference>
<dbReference type="Proteomes" id="UP000321204">
    <property type="component" value="Chromosome"/>
</dbReference>
<keyword evidence="2" id="KW-1185">Reference proteome</keyword>
<dbReference type="KEGG" id="fgg:FSB75_05550"/>
<reference evidence="1 2" key="1">
    <citation type="journal article" date="2015" name="Int. J. Syst. Evol. Microbiol.">
        <title>Flavisolibacter ginsenosidimutans sp. nov., with ginsenoside-converting activity isolated from soil used for cultivating ginseng.</title>
        <authorList>
            <person name="Zhao Y."/>
            <person name="Liu Q."/>
            <person name="Kang M.S."/>
            <person name="Jin F."/>
            <person name="Yu H."/>
            <person name="Im W.T."/>
        </authorList>
    </citation>
    <scope>NUCLEOTIDE SEQUENCE [LARGE SCALE GENOMIC DNA]</scope>
    <source>
        <strain evidence="1 2">Gsoil 636</strain>
    </source>
</reference>
<dbReference type="InterPro" id="IPR013783">
    <property type="entry name" value="Ig-like_fold"/>
</dbReference>
<dbReference type="Gene3D" id="2.60.40.10">
    <property type="entry name" value="Immunoglobulins"/>
    <property type="match status" value="1"/>
</dbReference>
<name>A0A5B8UG53_9BACT</name>
<evidence type="ECO:0000313" key="1">
    <source>
        <dbReference type="EMBL" id="QEC55392.1"/>
    </source>
</evidence>
<dbReference type="Pfam" id="PF15418">
    <property type="entry name" value="DUF4625"/>
    <property type="match status" value="1"/>
</dbReference>
<sequence>MKRNLPVLALFIVLFSGCKKDHGEAPDTTPPVIMLISPSNNQGFALGQSISIVASISDQSKIEEIHLEIINATTGAFLIHEHYVPDSSIYKLASSYTAASAATYKIKVEADDAKGNSSETEVSVKVN</sequence>
<gene>
    <name evidence="1" type="ORF">FSB75_05550</name>
</gene>